<evidence type="ECO:0000256" key="6">
    <source>
        <dbReference type="SAM" id="MobiDB-lite"/>
    </source>
</evidence>
<dbReference type="Proteomes" id="UP000198661">
    <property type="component" value="Unassembled WGS sequence"/>
</dbReference>
<evidence type="ECO:0000256" key="5">
    <source>
        <dbReference type="RuleBase" id="RU003582"/>
    </source>
</evidence>
<dbReference type="GO" id="GO:0048038">
    <property type="term" value="F:quinone binding"/>
    <property type="evidence" value="ECO:0007669"/>
    <property type="project" value="UniProtKB-KW"/>
</dbReference>
<dbReference type="GO" id="GO:0050136">
    <property type="term" value="F:NADH dehydrogenase (quinone) (non-electrogenic) activity"/>
    <property type="evidence" value="ECO:0007669"/>
    <property type="project" value="UniProtKB-UniRule"/>
</dbReference>
<feature type="domain" description="NADH:ubiquinone oxidoreductase 30kDa subunit" evidence="7">
    <location>
        <begin position="133"/>
        <end position="250"/>
    </location>
</feature>
<keyword evidence="3 5" id="KW-0874">Quinone</keyword>
<dbReference type="InterPro" id="IPR010218">
    <property type="entry name" value="NADH_DH_suC"/>
</dbReference>
<dbReference type="PANTHER" id="PTHR10884">
    <property type="entry name" value="NADH DEHYDROGENASE UBIQUINONE IRON-SULFUR PROTEIN 3"/>
    <property type="match status" value="1"/>
</dbReference>
<dbReference type="Pfam" id="PF00329">
    <property type="entry name" value="Complex1_30kDa"/>
    <property type="match status" value="1"/>
</dbReference>
<reference evidence="8 9" key="1">
    <citation type="submission" date="2016-10" db="EMBL/GenBank/DDBJ databases">
        <authorList>
            <person name="de Groot N.N."/>
        </authorList>
    </citation>
    <scope>NUCLEOTIDE SEQUENCE [LARGE SCALE GENOMIC DNA]</scope>
    <source>
        <strain evidence="8 9">DSM 44945</strain>
    </source>
</reference>
<evidence type="ECO:0000259" key="7">
    <source>
        <dbReference type="Pfam" id="PF00329"/>
    </source>
</evidence>
<evidence type="ECO:0000313" key="9">
    <source>
        <dbReference type="Proteomes" id="UP000198661"/>
    </source>
</evidence>
<dbReference type="OrthoDB" id="9803286at2"/>
<dbReference type="InterPro" id="IPR020396">
    <property type="entry name" value="NADH_UbQ_OxRdtase_CS"/>
</dbReference>
<keyword evidence="2 3" id="KW-0813">Transport</keyword>
<dbReference type="InterPro" id="IPR001268">
    <property type="entry name" value="NADH_UbQ_OxRdtase_30kDa_su"/>
</dbReference>
<accession>A0A1I2LLJ4</accession>
<comment type="catalytic activity">
    <reaction evidence="3 5">
        <text>a quinone + NADH + 5 H(+)(in) = a quinol + NAD(+) + 4 H(+)(out)</text>
        <dbReference type="Rhea" id="RHEA:57888"/>
        <dbReference type="ChEBI" id="CHEBI:15378"/>
        <dbReference type="ChEBI" id="CHEBI:24646"/>
        <dbReference type="ChEBI" id="CHEBI:57540"/>
        <dbReference type="ChEBI" id="CHEBI:57945"/>
        <dbReference type="ChEBI" id="CHEBI:132124"/>
    </reaction>
</comment>
<keyword evidence="9" id="KW-1185">Reference proteome</keyword>
<keyword evidence="3 4" id="KW-0520">NAD</keyword>
<protein>
    <recommendedName>
        <fullName evidence="3">NADH-quinone oxidoreductase subunit C</fullName>
        <ecNumber evidence="3">7.1.1.-</ecNumber>
    </recommendedName>
    <alternativeName>
        <fullName evidence="3">NADH dehydrogenase I subunit C</fullName>
    </alternativeName>
    <alternativeName>
        <fullName evidence="3">NDH-1 subunit C</fullName>
    </alternativeName>
</protein>
<comment type="subcellular location">
    <subcellularLocation>
        <location evidence="3">Cell membrane</location>
        <topology evidence="3">Peripheral membrane protein</topology>
        <orientation evidence="3">Cytoplasmic side</orientation>
    </subcellularLocation>
</comment>
<evidence type="ECO:0000256" key="3">
    <source>
        <dbReference type="HAMAP-Rule" id="MF_01357"/>
    </source>
</evidence>
<dbReference type="PANTHER" id="PTHR10884:SF14">
    <property type="entry name" value="NADH DEHYDROGENASE [UBIQUINONE] IRON-SULFUR PROTEIN 3, MITOCHONDRIAL"/>
    <property type="match status" value="1"/>
</dbReference>
<dbReference type="EMBL" id="FOOK01000005">
    <property type="protein sequence ID" value="SFF80154.1"/>
    <property type="molecule type" value="Genomic_DNA"/>
</dbReference>
<dbReference type="Gene3D" id="3.30.460.80">
    <property type="entry name" value="NADH:ubiquinone oxidoreductase, 30kDa subunit"/>
    <property type="match status" value="1"/>
</dbReference>
<name>A0A1I2LLJ4_9BACL</name>
<sequence length="254" mass="28551">MTDSKDRKESGGASEQPSERKQGAEQAEAAPEKGAEKEAAPKGEASEKREASKEKAAKPVEARPKGEGKKPPARPAARGARAAARRKKAEEPQEPSPKQPLLDAFVKRITEQAGKEAVEESYINRPNGHLPTIVVRNEKWRDVARLLREDETLAFDYLVNVTGVDYEDHMEVVYHFESLGHKHRLCVRVKTDRENPSVPSVTDIWSGANWDEREIYDLLGIQFPGHPNLKRILMPENWVGHPLRKDYEPADPDI</sequence>
<comment type="subunit">
    <text evidence="3">NDH-1 is composed of 14 different subunits. Subunits NuoB, C, D, E, F, and G constitute the peripheral sector of the complex.</text>
</comment>
<proteinExistence type="inferred from homology"/>
<keyword evidence="3" id="KW-1003">Cell membrane</keyword>
<dbReference type="STRING" id="201973.SAMN04488025_105127"/>
<dbReference type="PROSITE" id="PS00542">
    <property type="entry name" value="COMPLEX1_30K"/>
    <property type="match status" value="1"/>
</dbReference>
<evidence type="ECO:0000256" key="4">
    <source>
        <dbReference type="RuleBase" id="RU003456"/>
    </source>
</evidence>
<evidence type="ECO:0000256" key="1">
    <source>
        <dbReference type="ARBA" id="ARBA00007569"/>
    </source>
</evidence>
<keyword evidence="3" id="KW-0472">Membrane</keyword>
<dbReference type="EC" id="7.1.1.-" evidence="3"/>
<dbReference type="NCBIfam" id="TIGR01961">
    <property type="entry name" value="NuoC_fam"/>
    <property type="match status" value="1"/>
</dbReference>
<dbReference type="RefSeq" id="WP_092036271.1">
    <property type="nucleotide sequence ID" value="NZ_FOOK01000005.1"/>
</dbReference>
<dbReference type="InterPro" id="IPR037232">
    <property type="entry name" value="NADH_quin_OxRdtase_su_C/D-like"/>
</dbReference>
<organism evidence="8 9">
    <name type="scientific">Planifilum fulgidum</name>
    <dbReference type="NCBI Taxonomy" id="201973"/>
    <lineage>
        <taxon>Bacteria</taxon>
        <taxon>Bacillati</taxon>
        <taxon>Bacillota</taxon>
        <taxon>Bacilli</taxon>
        <taxon>Bacillales</taxon>
        <taxon>Thermoactinomycetaceae</taxon>
        <taxon>Planifilum</taxon>
    </lineage>
</organism>
<dbReference type="SUPFAM" id="SSF143243">
    <property type="entry name" value="Nqo5-like"/>
    <property type="match status" value="1"/>
</dbReference>
<keyword evidence="3 4" id="KW-1278">Translocase</keyword>
<dbReference type="HAMAP" id="MF_01357">
    <property type="entry name" value="NDH1_NuoC"/>
    <property type="match status" value="1"/>
</dbReference>
<feature type="compositionally biased region" description="Basic and acidic residues" evidence="6">
    <location>
        <begin position="30"/>
        <end position="70"/>
    </location>
</feature>
<dbReference type="GO" id="GO:0005886">
    <property type="term" value="C:plasma membrane"/>
    <property type="evidence" value="ECO:0007669"/>
    <property type="project" value="UniProtKB-SubCell"/>
</dbReference>
<gene>
    <name evidence="3" type="primary">nuoC</name>
    <name evidence="8" type="ORF">SAMN04488025_105127</name>
</gene>
<feature type="region of interest" description="Disordered" evidence="6">
    <location>
        <begin position="1"/>
        <end position="102"/>
    </location>
</feature>
<dbReference type="GO" id="GO:0008137">
    <property type="term" value="F:NADH dehydrogenase (ubiquinone) activity"/>
    <property type="evidence" value="ECO:0007669"/>
    <property type="project" value="InterPro"/>
</dbReference>
<feature type="compositionally biased region" description="Basic and acidic residues" evidence="6">
    <location>
        <begin position="1"/>
        <end position="10"/>
    </location>
</feature>
<comment type="function">
    <text evidence="3">NDH-1 shuttles electrons from NADH, via FMN and iron-sulfur (Fe-S) centers, to quinones in the respiratory chain. The immediate electron acceptor for the enzyme in this species is believed to be a menaquinone. Couples the redox reaction to proton translocation (for every two electrons transferred, four hydrogen ions are translocated across the cytoplasmic membrane), and thus conserves the redox energy in a proton gradient.</text>
</comment>
<comment type="similarity">
    <text evidence="1 3 4">Belongs to the complex I 30 kDa subunit family.</text>
</comment>
<evidence type="ECO:0000256" key="2">
    <source>
        <dbReference type="ARBA" id="ARBA00022448"/>
    </source>
</evidence>
<evidence type="ECO:0000313" key="8">
    <source>
        <dbReference type="EMBL" id="SFF80154.1"/>
    </source>
</evidence>
<dbReference type="AlphaFoldDB" id="A0A1I2LLJ4"/>